<evidence type="ECO:0000313" key="2">
    <source>
        <dbReference type="Proteomes" id="UP000621436"/>
    </source>
</evidence>
<organism evidence="1 2">
    <name type="scientific">Halonatronomonas betaini</name>
    <dbReference type="NCBI Taxonomy" id="2778430"/>
    <lineage>
        <taxon>Bacteria</taxon>
        <taxon>Bacillati</taxon>
        <taxon>Bacillota</taxon>
        <taxon>Clostridia</taxon>
        <taxon>Halanaerobiales</taxon>
        <taxon>Halarsenatibacteraceae</taxon>
        <taxon>Halonatronomonas</taxon>
    </lineage>
</organism>
<evidence type="ECO:0000313" key="1">
    <source>
        <dbReference type="EMBL" id="MBF8437583.1"/>
    </source>
</evidence>
<protein>
    <submittedName>
        <fullName evidence="1">Uncharacterized protein</fullName>
    </submittedName>
</protein>
<name>A0A931ARC7_9FIRM</name>
<sequence length="145" mass="16771">MTMLEVILSILLIVILIGSGIAAGNYFREGNIQEQLYYSNLLIQLARQEALLSKKVVRLQFEAGLPATYRIYYDEDGDEIIIKEGRFQEKFQLLDRDSNLVENGESIVLYFSEYLGSTTMTIGWRNRDDDGFLIVNNRGRVRFEF</sequence>
<dbReference type="AlphaFoldDB" id="A0A931ARC7"/>
<gene>
    <name evidence="1" type="ORF">I0Q91_10850</name>
</gene>
<dbReference type="RefSeq" id="WP_270454577.1">
    <property type="nucleotide sequence ID" value="NZ_JADPIE010000006.1"/>
</dbReference>
<dbReference type="Proteomes" id="UP000621436">
    <property type="component" value="Unassembled WGS sequence"/>
</dbReference>
<dbReference type="EMBL" id="JADPIE010000006">
    <property type="protein sequence ID" value="MBF8437583.1"/>
    <property type="molecule type" value="Genomic_DNA"/>
</dbReference>
<proteinExistence type="predicted"/>
<accession>A0A931ARC7</accession>
<keyword evidence="2" id="KW-1185">Reference proteome</keyword>
<comment type="caution">
    <text evidence="1">The sequence shown here is derived from an EMBL/GenBank/DDBJ whole genome shotgun (WGS) entry which is preliminary data.</text>
</comment>
<reference evidence="1" key="1">
    <citation type="submission" date="2020-11" db="EMBL/GenBank/DDBJ databases">
        <title>Halonatronomonas betainensis gen. nov., sp. nov. a novel haloalkaliphilic representative of the family Halanaerobiacae capable of betaine degradation.</title>
        <authorList>
            <person name="Boltyanskaya Y."/>
            <person name="Kevbrin V."/>
            <person name="Detkova E."/>
            <person name="Grouzdev D.S."/>
            <person name="Koziaeva V."/>
            <person name="Zhilina T."/>
        </authorList>
    </citation>
    <scope>NUCLEOTIDE SEQUENCE</scope>
    <source>
        <strain evidence="1">Z-7014</strain>
    </source>
</reference>